<dbReference type="GO" id="GO:0000379">
    <property type="term" value="P:tRNA-type intron splice site recognition and cleavage"/>
    <property type="evidence" value="ECO:0007669"/>
    <property type="project" value="TreeGrafter"/>
</dbReference>
<dbReference type="GO" id="GO:0000214">
    <property type="term" value="C:tRNA-intron endonuclease complex"/>
    <property type="evidence" value="ECO:0007669"/>
    <property type="project" value="TreeGrafter"/>
</dbReference>
<reference evidence="1 2" key="2">
    <citation type="submission" date="2018-11" db="EMBL/GenBank/DDBJ databases">
        <authorList>
            <consortium name="Pathogen Informatics"/>
        </authorList>
    </citation>
    <scope>NUCLEOTIDE SEQUENCE [LARGE SCALE GENOMIC DNA]</scope>
</reference>
<accession>A0A0R3TTT8</accession>
<evidence type="ECO:0000313" key="1">
    <source>
        <dbReference type="EMBL" id="VDO09631.1"/>
    </source>
</evidence>
<proteinExistence type="predicted"/>
<evidence type="ECO:0000313" key="3">
    <source>
        <dbReference type="WBParaSite" id="HNAJ_0001114401-mRNA-1"/>
    </source>
</evidence>
<dbReference type="Proteomes" id="UP000278807">
    <property type="component" value="Unassembled WGS sequence"/>
</dbReference>
<dbReference type="InterPro" id="IPR024337">
    <property type="entry name" value="tRNA_splic_suSen54"/>
</dbReference>
<dbReference type="PANTHER" id="PTHR21027:SF1">
    <property type="entry name" value="TRNA-SPLICING ENDONUCLEASE SUBUNIT SEN54"/>
    <property type="match status" value="1"/>
</dbReference>
<organism evidence="3">
    <name type="scientific">Rodentolepis nana</name>
    <name type="common">Dwarf tapeworm</name>
    <name type="synonym">Hymenolepis nana</name>
    <dbReference type="NCBI Taxonomy" id="102285"/>
    <lineage>
        <taxon>Eukaryota</taxon>
        <taxon>Metazoa</taxon>
        <taxon>Spiralia</taxon>
        <taxon>Lophotrochozoa</taxon>
        <taxon>Platyhelminthes</taxon>
        <taxon>Cestoda</taxon>
        <taxon>Eucestoda</taxon>
        <taxon>Cyclophyllidea</taxon>
        <taxon>Hymenolepididae</taxon>
        <taxon>Rodentolepis</taxon>
    </lineage>
</organism>
<protein>
    <submittedName>
        <fullName evidence="3">tRNA_int_end_N2 domain-containing protein</fullName>
    </submittedName>
</protein>
<evidence type="ECO:0000313" key="2">
    <source>
        <dbReference type="Proteomes" id="UP000278807"/>
    </source>
</evidence>
<gene>
    <name evidence="1" type="ORF">HNAJ_LOCUS11134</name>
</gene>
<sequence length="321" mass="36919">MDRFICGNDLFDKAPLKKPQTSTLGIPNRKAFCEPYNPEEIENTFSKFFTQLRQECSSLNSKISHGELLQSGKIGRVDPCLVRLTINRGKLLRKYGFSLADGSQCFYPEEAYYLSQCNKLQVYDGGLPLSLQQLFNTLFRKDTEFANYLVYVRLTKQGFVLRRRKNLSESNLQPLESKIITVPIDQFSPELTIKSTRYYNSKEVVIVSPLSKPFSETPDFVPPSSFYSHDFNPEKYKDLVIFDVFDDRKGDFKKNMSIEPKFVLLVLLSNDMGIFPPNECFRRNFGIKPETKILVAVVNNGDVHFMCTNSFSIPTIKRVLI</sequence>
<dbReference type="PANTHER" id="PTHR21027">
    <property type="entry name" value="TRNA-SPLICING ENDONUCLEASE SUBUNIT SEN54"/>
    <property type="match status" value="1"/>
</dbReference>
<name>A0A0R3TTT8_RODNA</name>
<dbReference type="AlphaFoldDB" id="A0A0R3TTT8"/>
<dbReference type="WBParaSite" id="HNAJ_0001114401-mRNA-1">
    <property type="protein sequence ID" value="HNAJ_0001114401-mRNA-1"/>
    <property type="gene ID" value="HNAJ_0001114401"/>
</dbReference>
<dbReference type="OrthoDB" id="408683at2759"/>
<dbReference type="EMBL" id="UZAE01013394">
    <property type="protein sequence ID" value="VDO09631.1"/>
    <property type="molecule type" value="Genomic_DNA"/>
</dbReference>
<reference evidence="3" key="1">
    <citation type="submission" date="2017-02" db="UniProtKB">
        <authorList>
            <consortium name="WormBaseParasite"/>
        </authorList>
    </citation>
    <scope>IDENTIFICATION</scope>
</reference>
<dbReference type="STRING" id="102285.A0A0R3TTT8"/>
<keyword evidence="2" id="KW-1185">Reference proteome</keyword>